<dbReference type="AlphaFoldDB" id="A0A2C9UAH5"/>
<dbReference type="Proteomes" id="UP000091857">
    <property type="component" value="Chromosome 16"/>
</dbReference>
<protein>
    <submittedName>
        <fullName evidence="1">Uncharacterized protein</fullName>
    </submittedName>
</protein>
<evidence type="ECO:0000313" key="1">
    <source>
        <dbReference type="EMBL" id="OAY26683.1"/>
    </source>
</evidence>
<dbReference type="Gramene" id="Manes.16G066800.1.v8.1">
    <property type="protein sequence ID" value="Manes.16G066800.1.v8.1.CDS.1"/>
    <property type="gene ID" value="Manes.16G066800.v8.1"/>
</dbReference>
<dbReference type="OMA" id="DIKKYWF"/>
<proteinExistence type="predicted"/>
<reference evidence="2" key="1">
    <citation type="journal article" date="2016" name="Nat. Biotechnol.">
        <title>Sequencing wild and cultivated cassava and related species reveals extensive interspecific hybridization and genetic diversity.</title>
        <authorList>
            <person name="Bredeson J.V."/>
            <person name="Lyons J.B."/>
            <person name="Prochnik S.E."/>
            <person name="Wu G.A."/>
            <person name="Ha C.M."/>
            <person name="Edsinger-Gonzales E."/>
            <person name="Grimwood J."/>
            <person name="Schmutz J."/>
            <person name="Rabbi I.Y."/>
            <person name="Egesi C."/>
            <person name="Nauluvula P."/>
            <person name="Lebot V."/>
            <person name="Ndunguru J."/>
            <person name="Mkamilo G."/>
            <person name="Bart R.S."/>
            <person name="Setter T.L."/>
            <person name="Gleadow R.M."/>
            <person name="Kulakow P."/>
            <person name="Ferguson M.E."/>
            <person name="Rounsley S."/>
            <person name="Rokhsar D.S."/>
        </authorList>
    </citation>
    <scope>NUCLEOTIDE SEQUENCE [LARGE SCALE GENOMIC DNA]</scope>
    <source>
        <strain evidence="2">cv. AM560-2</strain>
    </source>
</reference>
<name>A0A2C9UAH5_MANES</name>
<accession>A0A2C9UAH5</accession>
<sequence length="115" mass="13390">MAMSFKNWRNSSCRETIYLGRSQLQANGEKDEEAGGYKPKWHNKFWRKIYREKKKIFSAPVTLQAAYDPDEYSQNFDQGNGWAEPDNLCRSFSARFADPSRILQKNSSVRCVRGV</sequence>
<keyword evidence="2" id="KW-1185">Reference proteome</keyword>
<dbReference type="EMBL" id="CM004402">
    <property type="protein sequence ID" value="OAY26683.1"/>
    <property type="molecule type" value="Genomic_DNA"/>
</dbReference>
<comment type="caution">
    <text evidence="1">The sequence shown here is derived from an EMBL/GenBank/DDBJ whole genome shotgun (WGS) entry which is preliminary data.</text>
</comment>
<organism evidence="1 2">
    <name type="scientific">Manihot esculenta</name>
    <name type="common">Cassava</name>
    <name type="synonym">Jatropha manihot</name>
    <dbReference type="NCBI Taxonomy" id="3983"/>
    <lineage>
        <taxon>Eukaryota</taxon>
        <taxon>Viridiplantae</taxon>
        <taxon>Streptophyta</taxon>
        <taxon>Embryophyta</taxon>
        <taxon>Tracheophyta</taxon>
        <taxon>Spermatophyta</taxon>
        <taxon>Magnoliopsida</taxon>
        <taxon>eudicotyledons</taxon>
        <taxon>Gunneridae</taxon>
        <taxon>Pentapetalae</taxon>
        <taxon>rosids</taxon>
        <taxon>fabids</taxon>
        <taxon>Malpighiales</taxon>
        <taxon>Euphorbiaceae</taxon>
        <taxon>Crotonoideae</taxon>
        <taxon>Manihoteae</taxon>
        <taxon>Manihot</taxon>
    </lineage>
</organism>
<evidence type="ECO:0000313" key="2">
    <source>
        <dbReference type="Proteomes" id="UP000091857"/>
    </source>
</evidence>
<gene>
    <name evidence="1" type="ORF">MANES_16G066800v8</name>
</gene>
<dbReference type="PANTHER" id="PTHR33168">
    <property type="entry name" value="STRESS INDUCED PROTEIN-RELATED"/>
    <property type="match status" value="1"/>
</dbReference>